<dbReference type="RefSeq" id="WP_033210902.1">
    <property type="nucleotide sequence ID" value="NZ_LGUP01000393.1"/>
</dbReference>
<dbReference type="SUPFAM" id="SSF54593">
    <property type="entry name" value="Glyoxalase/Bleomycin resistance protein/Dihydroxybiphenyl dioxygenase"/>
    <property type="match status" value="1"/>
</dbReference>
<sequence length="132" mass="14072">MNHKVSLHAYLSYSDASAALDWLGKVGFQVVSRQDGSDGSVIHSELRCGDAVVMVASSDAAYEIPSLQGVSTGAGVYLCVEDPDACYRRAVEAGAATVFAPQETAWGARRARVLDPEGREWTFGSYAPGQTR</sequence>
<dbReference type="PANTHER" id="PTHR34109:SF1">
    <property type="entry name" value="VOC DOMAIN-CONTAINING PROTEIN"/>
    <property type="match status" value="1"/>
</dbReference>
<dbReference type="InterPro" id="IPR004360">
    <property type="entry name" value="Glyas_Fos-R_dOase_dom"/>
</dbReference>
<dbReference type="PROSITE" id="PS51819">
    <property type="entry name" value="VOC"/>
    <property type="match status" value="1"/>
</dbReference>
<dbReference type="OrthoDB" id="9809391at2"/>
<dbReference type="AlphaFoldDB" id="A0A0L8J9N7"/>
<dbReference type="Pfam" id="PF00903">
    <property type="entry name" value="Glyoxalase"/>
    <property type="match status" value="1"/>
</dbReference>
<protein>
    <submittedName>
        <fullName evidence="2">Glyoxalase/bleomycin resistance protein/dioxygenase</fullName>
    </submittedName>
</protein>
<dbReference type="Gene3D" id="3.30.720.110">
    <property type="match status" value="1"/>
</dbReference>
<keyword evidence="2" id="KW-0223">Dioxygenase</keyword>
<name>A0A0L8J9N7_STRVR</name>
<evidence type="ECO:0000313" key="3">
    <source>
        <dbReference type="Proteomes" id="UP000037023"/>
    </source>
</evidence>
<dbReference type="InterPro" id="IPR037523">
    <property type="entry name" value="VOC_core"/>
</dbReference>
<dbReference type="Proteomes" id="UP000037023">
    <property type="component" value="Unassembled WGS sequence"/>
</dbReference>
<dbReference type="PATRIC" id="fig|1938.6.peg.7650"/>
<organism evidence="2 3">
    <name type="scientific">Streptomyces viridochromogenes</name>
    <dbReference type="NCBI Taxonomy" id="1938"/>
    <lineage>
        <taxon>Bacteria</taxon>
        <taxon>Bacillati</taxon>
        <taxon>Actinomycetota</taxon>
        <taxon>Actinomycetes</taxon>
        <taxon>Kitasatosporales</taxon>
        <taxon>Streptomycetaceae</taxon>
        <taxon>Streptomyces</taxon>
    </lineage>
</organism>
<dbReference type="GO" id="GO:0051213">
    <property type="term" value="F:dioxygenase activity"/>
    <property type="evidence" value="ECO:0007669"/>
    <property type="project" value="UniProtKB-KW"/>
</dbReference>
<gene>
    <name evidence="2" type="ORF">ADK34_35465</name>
</gene>
<evidence type="ECO:0000259" key="1">
    <source>
        <dbReference type="PROSITE" id="PS51819"/>
    </source>
</evidence>
<feature type="domain" description="VOC" evidence="1">
    <location>
        <begin position="5"/>
        <end position="126"/>
    </location>
</feature>
<dbReference type="PANTHER" id="PTHR34109">
    <property type="entry name" value="BNAUNNG04460D PROTEIN-RELATED"/>
    <property type="match status" value="1"/>
</dbReference>
<dbReference type="InterPro" id="IPR029068">
    <property type="entry name" value="Glyas_Bleomycin-R_OHBP_Dase"/>
</dbReference>
<reference evidence="2 3" key="1">
    <citation type="submission" date="2015-06" db="EMBL/GenBank/DDBJ databases">
        <authorList>
            <person name="Hoefler B.C."/>
            <person name="Straight P.D."/>
        </authorList>
    </citation>
    <scope>NUCLEOTIDE SEQUENCE [LARGE SCALE GENOMIC DNA]</scope>
    <source>
        <strain evidence="2 3">NRRL 3427</strain>
    </source>
</reference>
<dbReference type="EMBL" id="LGUP01000393">
    <property type="protein sequence ID" value="KOG10398.1"/>
    <property type="molecule type" value="Genomic_DNA"/>
</dbReference>
<evidence type="ECO:0000313" key="2">
    <source>
        <dbReference type="EMBL" id="KOG10398.1"/>
    </source>
</evidence>
<comment type="caution">
    <text evidence="2">The sequence shown here is derived from an EMBL/GenBank/DDBJ whole genome shotgun (WGS) entry which is preliminary data.</text>
</comment>
<dbReference type="Gene3D" id="3.30.720.120">
    <property type="match status" value="1"/>
</dbReference>
<accession>A0A0L8J9N7</accession>
<proteinExistence type="predicted"/>
<keyword evidence="2" id="KW-0560">Oxidoreductase</keyword>